<dbReference type="EMBL" id="LT859958">
    <property type="protein sequence ID" value="SMX53899.1"/>
    <property type="molecule type" value="Genomic_DNA"/>
</dbReference>
<evidence type="ECO:0000313" key="5">
    <source>
        <dbReference type="Proteomes" id="UP000195514"/>
    </source>
</evidence>
<proteinExistence type="predicted"/>
<dbReference type="SUPFAM" id="SSF56529">
    <property type="entry name" value="FAH"/>
    <property type="match status" value="1"/>
</dbReference>
<gene>
    <name evidence="4" type="ORF">CFX1CAM_0834</name>
</gene>
<dbReference type="Pfam" id="PF01557">
    <property type="entry name" value="FAA_hydrolase"/>
    <property type="match status" value="1"/>
</dbReference>
<dbReference type="GO" id="GO:0016853">
    <property type="term" value="F:isomerase activity"/>
    <property type="evidence" value="ECO:0007669"/>
    <property type="project" value="UniProtKB-ARBA"/>
</dbReference>
<sequence length="256" mass="27859">MKILRFETPLRGPRYGWLYQDRVGEIDGDPFGAFRRLDPDLSVDSVRLLPPVLPGKIICVGRNYAAHAQELGNPIGEIPVLFFKPGSSLIGPGDAIVLPPQSQQVQHEAELAVVIGRRGRWIQPEEAMDTVFGYTIANDVTARDLQGSDTTWARAKGFDTFCPLGPWIETEFDPADALITCHVSQSLRQMGSTRDMVFSISRLIAFISSVMTLDPGDIILTGTPAGVGDLEDGDSVSITIEGLGTLTNPVTSEHRV</sequence>
<dbReference type="PANTHER" id="PTHR11820">
    <property type="entry name" value="ACYLPYRUVASE"/>
    <property type="match status" value="1"/>
</dbReference>
<dbReference type="AlphaFoldDB" id="A0A1Y6K5N0"/>
<reference evidence="5" key="1">
    <citation type="submission" date="2017-05" db="EMBL/GenBank/DDBJ databases">
        <authorList>
            <person name="Kirkegaard R."/>
            <person name="Mcilroy J S."/>
        </authorList>
    </citation>
    <scope>NUCLEOTIDE SEQUENCE [LARGE SCALE GENOMIC DNA]</scope>
</reference>
<protein>
    <recommendedName>
        <fullName evidence="6">Ureidoglycolate lyase</fullName>
    </recommendedName>
</protein>
<dbReference type="Gene3D" id="3.90.850.10">
    <property type="entry name" value="Fumarylacetoacetase-like, C-terminal domain"/>
    <property type="match status" value="1"/>
</dbReference>
<feature type="domain" description="Fumarylacetoacetase-like C-terminal" evidence="2">
    <location>
        <begin position="56"/>
        <end position="250"/>
    </location>
</feature>
<keyword evidence="1" id="KW-0479">Metal-binding</keyword>
<dbReference type="FunFam" id="3.90.850.10:FF:000002">
    <property type="entry name" value="2-hydroxyhepta-2,4-diene-1,7-dioate isomerase"/>
    <property type="match status" value="1"/>
</dbReference>
<evidence type="ECO:0000259" key="2">
    <source>
        <dbReference type="Pfam" id="PF01557"/>
    </source>
</evidence>
<dbReference type="InterPro" id="IPR036663">
    <property type="entry name" value="Fumarylacetoacetase_C_sf"/>
</dbReference>
<dbReference type="Proteomes" id="UP000195514">
    <property type="component" value="Chromosome I"/>
</dbReference>
<dbReference type="InterPro" id="IPR018833">
    <property type="entry name" value="Rv2993c-like_N"/>
</dbReference>
<evidence type="ECO:0000259" key="3">
    <source>
        <dbReference type="Pfam" id="PF10370"/>
    </source>
</evidence>
<dbReference type="InterPro" id="IPR011234">
    <property type="entry name" value="Fumarylacetoacetase-like_C"/>
</dbReference>
<dbReference type="GO" id="GO:0046872">
    <property type="term" value="F:metal ion binding"/>
    <property type="evidence" value="ECO:0007669"/>
    <property type="project" value="UniProtKB-KW"/>
</dbReference>
<evidence type="ECO:0000256" key="1">
    <source>
        <dbReference type="ARBA" id="ARBA00022723"/>
    </source>
</evidence>
<dbReference type="Pfam" id="PF10370">
    <property type="entry name" value="Rv2993c-like_N"/>
    <property type="match status" value="1"/>
</dbReference>
<evidence type="ECO:0000313" key="4">
    <source>
        <dbReference type="EMBL" id="SMX53899.1"/>
    </source>
</evidence>
<keyword evidence="5" id="KW-1185">Reference proteome</keyword>
<dbReference type="PANTHER" id="PTHR11820:SF7">
    <property type="entry name" value="ACYLPYRUVASE FAHD1, MITOCHONDRIAL"/>
    <property type="match status" value="1"/>
</dbReference>
<dbReference type="GO" id="GO:0019752">
    <property type="term" value="P:carboxylic acid metabolic process"/>
    <property type="evidence" value="ECO:0007669"/>
    <property type="project" value="UniProtKB-ARBA"/>
</dbReference>
<feature type="domain" description="Rv2993c-like N-terminal" evidence="3">
    <location>
        <begin position="1"/>
        <end position="51"/>
    </location>
</feature>
<evidence type="ECO:0008006" key="6">
    <source>
        <dbReference type="Google" id="ProtNLM"/>
    </source>
</evidence>
<accession>A0A1Y6K5N0</accession>
<organism evidence="4 5">
    <name type="scientific">Candidatus Brevifilum fermentans</name>
    <dbReference type="NCBI Taxonomy" id="1986204"/>
    <lineage>
        <taxon>Bacteria</taxon>
        <taxon>Bacillati</taxon>
        <taxon>Chloroflexota</taxon>
        <taxon>Anaerolineae</taxon>
        <taxon>Anaerolineales</taxon>
        <taxon>Anaerolineaceae</taxon>
        <taxon>Candidatus Brevifilum</taxon>
    </lineage>
</organism>
<name>A0A1Y6K5N0_9CHLR</name>
<dbReference type="KEGG" id="abat:CFX1CAM_0834"/>
<dbReference type="OrthoDB" id="9805307at2"/>
<dbReference type="GO" id="GO:0018773">
    <property type="term" value="F:acetylpyruvate hydrolase activity"/>
    <property type="evidence" value="ECO:0007669"/>
    <property type="project" value="TreeGrafter"/>
</dbReference>
<dbReference type="RefSeq" id="WP_087861806.1">
    <property type="nucleotide sequence ID" value="NZ_LT859958.1"/>
</dbReference>